<evidence type="ECO:0000256" key="2">
    <source>
        <dbReference type="SAM" id="MobiDB-lite"/>
    </source>
</evidence>
<feature type="compositionally biased region" description="Pro residues" evidence="2">
    <location>
        <begin position="177"/>
        <end position="187"/>
    </location>
</feature>
<feature type="compositionally biased region" description="Pro residues" evidence="2">
    <location>
        <begin position="60"/>
        <end position="69"/>
    </location>
</feature>
<name>A0A8S1EDQ0_9PELO</name>
<dbReference type="EMBL" id="CADEPM010000001">
    <property type="protein sequence ID" value="CAB3397860.1"/>
    <property type="molecule type" value="Genomic_DNA"/>
</dbReference>
<feature type="region of interest" description="Disordered" evidence="2">
    <location>
        <begin position="675"/>
        <end position="745"/>
    </location>
</feature>
<reference evidence="3 4" key="1">
    <citation type="submission" date="2020-04" db="EMBL/GenBank/DDBJ databases">
        <authorList>
            <person name="Laetsch R D."/>
            <person name="Stevens L."/>
            <person name="Kumar S."/>
            <person name="Blaxter L. M."/>
        </authorList>
    </citation>
    <scope>NUCLEOTIDE SEQUENCE [LARGE SCALE GENOMIC DNA]</scope>
</reference>
<feature type="compositionally biased region" description="Basic and acidic residues" evidence="2">
    <location>
        <begin position="355"/>
        <end position="401"/>
    </location>
</feature>
<feature type="compositionally biased region" description="Polar residues" evidence="2">
    <location>
        <begin position="95"/>
        <end position="113"/>
    </location>
</feature>
<feature type="compositionally biased region" description="Low complexity" evidence="2">
    <location>
        <begin position="45"/>
        <end position="56"/>
    </location>
</feature>
<feature type="region of interest" description="Disordered" evidence="2">
    <location>
        <begin position="153"/>
        <end position="198"/>
    </location>
</feature>
<feature type="region of interest" description="Disordered" evidence="2">
    <location>
        <begin position="207"/>
        <end position="226"/>
    </location>
</feature>
<feature type="compositionally biased region" description="Basic and acidic residues" evidence="2">
    <location>
        <begin position="734"/>
        <end position="744"/>
    </location>
</feature>
<evidence type="ECO:0000313" key="4">
    <source>
        <dbReference type="Proteomes" id="UP000494206"/>
    </source>
</evidence>
<dbReference type="Proteomes" id="UP000494206">
    <property type="component" value="Unassembled WGS sequence"/>
</dbReference>
<feature type="compositionally biased region" description="Pro residues" evidence="2">
    <location>
        <begin position="214"/>
        <end position="223"/>
    </location>
</feature>
<feature type="region of interest" description="Disordered" evidence="2">
    <location>
        <begin position="45"/>
        <end position="113"/>
    </location>
</feature>
<comment type="similarity">
    <text evidence="1">Belongs to the round spermatid basic protein 1 family.</text>
</comment>
<accession>A0A8S1EDQ0</accession>
<feature type="compositionally biased region" description="Pro residues" evidence="2">
    <location>
        <begin position="427"/>
        <end position="444"/>
    </location>
</feature>
<evidence type="ECO:0000313" key="3">
    <source>
        <dbReference type="EMBL" id="CAB3397860.1"/>
    </source>
</evidence>
<feature type="compositionally biased region" description="Polar residues" evidence="2">
    <location>
        <begin position="701"/>
        <end position="715"/>
    </location>
</feature>
<dbReference type="GO" id="GO:0005634">
    <property type="term" value="C:nucleus"/>
    <property type="evidence" value="ECO:0007669"/>
    <property type="project" value="InterPro"/>
</dbReference>
<dbReference type="InterPro" id="IPR026306">
    <property type="entry name" value="RSBN1/Dpy-2/CEP530"/>
</dbReference>
<organism evidence="3 4">
    <name type="scientific">Caenorhabditis bovis</name>
    <dbReference type="NCBI Taxonomy" id="2654633"/>
    <lineage>
        <taxon>Eukaryota</taxon>
        <taxon>Metazoa</taxon>
        <taxon>Ecdysozoa</taxon>
        <taxon>Nematoda</taxon>
        <taxon>Chromadorea</taxon>
        <taxon>Rhabditida</taxon>
        <taxon>Rhabditina</taxon>
        <taxon>Rhabditomorpha</taxon>
        <taxon>Rhabditoidea</taxon>
        <taxon>Rhabditidae</taxon>
        <taxon>Peloderinae</taxon>
        <taxon>Caenorhabditis</taxon>
    </lineage>
</organism>
<proteinExistence type="inferred from homology"/>
<feature type="region of interest" description="Disordered" evidence="2">
    <location>
        <begin position="300"/>
        <end position="333"/>
    </location>
</feature>
<feature type="compositionally biased region" description="Low complexity" evidence="2">
    <location>
        <begin position="306"/>
        <end position="326"/>
    </location>
</feature>
<protein>
    <submittedName>
        <fullName evidence="3">Uncharacterized protein</fullName>
    </submittedName>
</protein>
<sequence>MCRCDACSPSNVCPTLTASAATAAAGPPCESPMVADSPLLSPSSFLYSSSANSSKSTTPICPPPPPPPKRLCDGEGPRTPPERPRGPKTPPLPPNSSDNFASQMPLNHMQQPSMTPDMYGQMYPMVPFGYNYPTVYYNYQVPVGAVQSNEFGNRQEPASHIPTPSTSNVKLTFQSYSPPPPPPPQKPPTYQRPNAWPKIGEKPRMMMTKKNDRSPPPPPPPKKQPLVDDASVLELLSNAHHTTVACDKKNNAAPKPKEQPKKVEPKLATPKIVATAKTVEKTKKLNGEKKFVPQITKKEKKLVERNGTNLNGTNPPTTNGKTSTPTVEPKKNSQLVEQNVGNKSEDIKLVAERVEKVEKSGKKASEKIEKKAEMTVEKPVEKLIEIPLVREEKETKTEVQKSEPSNVSPPPPTASPIPEPKEKEDIPPPPSDHVESVPPPPPPRAKSKKTPVVDNLARSPRPPPIKTENPKKTLATPQLRSPTPPLPPKSTKPKKTNSEELPSKSPTPPPVQRGKGRKATVVNSTARRTSPPPKVSTPDVKPAATKRTTAHSADDDIVEIDIPSPNTDPDIEILSTKMNGKIVESNSDLLEAIAAQLKRRQADLAKQKVKEEICDELLDYENQSNKYQPIRPDDIANVFENRARTPLANSNSVVRHLSENYEHNTEEGVRIKMEVASSDSGTNDDIAKESEEPEPAPPPQHTNGKSSENSKQSVIKTEPRLVNNHGREMKKKRFADAEKSKKAESFTAIPKSKVVERLLKGEPSILKKEKPKETRKNGESSTTPKEEEEKSPGKENKLPKISSRFRKFVRVETHPNGGASMLCADWGRVTSELDPTDVEKFARQFIRLGLAESNGVPVFVIGVLENAASYLCDIFEYLQEHYDSLPVKIGSLTNKQLVETMTLKNYYDQVMETCHHGTFRFGPMHSLSMVGAKQEECGQLFTELLEKLEESPILKPLMPWGEWSYLSDMQKNISDSDDGPIYWIRPGEQLIRTDEVKEEKRRKGTPKSHHIRVSERRELLFEDRTPCHADHVGDGLERKTTAAVGILQSIRSPAEKFKCKERRAVKDVITFHAADFHRIVDRLQLDLYEPPMSQCVQWVEEAKLNQLRRDGIRYSKFQLHENDIYFLPRNIIHQFRTISACASIAWHVRLRQYYLDNDCDDQ</sequence>
<dbReference type="PANTHER" id="PTHR13354:SF11">
    <property type="entry name" value="LYSINE-SPECIFIC DEMETHYLASE 9"/>
    <property type="match status" value="1"/>
</dbReference>
<feature type="region of interest" description="Disordered" evidence="2">
    <location>
        <begin position="243"/>
        <end position="269"/>
    </location>
</feature>
<dbReference type="Gene3D" id="2.60.120.650">
    <property type="entry name" value="Cupin"/>
    <property type="match status" value="1"/>
</dbReference>
<feature type="compositionally biased region" description="Polar residues" evidence="2">
    <location>
        <begin position="162"/>
        <end position="176"/>
    </location>
</feature>
<feature type="compositionally biased region" description="Pro residues" evidence="2">
    <location>
        <begin position="407"/>
        <end position="418"/>
    </location>
</feature>
<dbReference type="AlphaFoldDB" id="A0A8S1EDQ0"/>
<evidence type="ECO:0000256" key="1">
    <source>
        <dbReference type="ARBA" id="ARBA00010560"/>
    </source>
</evidence>
<dbReference type="OrthoDB" id="6020087at2759"/>
<feature type="region of interest" description="Disordered" evidence="2">
    <location>
        <begin position="760"/>
        <end position="798"/>
    </location>
</feature>
<feature type="compositionally biased region" description="Basic and acidic residues" evidence="2">
    <location>
        <begin position="70"/>
        <end position="85"/>
    </location>
</feature>
<feature type="region of interest" description="Disordered" evidence="2">
    <location>
        <begin position="355"/>
        <end position="569"/>
    </location>
</feature>
<comment type="caution">
    <text evidence="3">The sequence shown here is derived from an EMBL/GenBank/DDBJ whole genome shotgun (WGS) entry which is preliminary data.</text>
</comment>
<feature type="compositionally biased region" description="Basic and acidic residues" evidence="2">
    <location>
        <begin position="246"/>
        <end position="265"/>
    </location>
</feature>
<keyword evidence="4" id="KW-1185">Reference proteome</keyword>
<gene>
    <name evidence="3" type="ORF">CBOVIS_LOCUS1212</name>
</gene>
<dbReference type="PANTHER" id="PTHR13354">
    <property type="entry name" value="ROUND SPERMATID BASIC PROTEIN 1"/>
    <property type="match status" value="1"/>
</dbReference>